<dbReference type="EMBL" id="LR796238">
    <property type="protein sequence ID" value="CAB4130381.1"/>
    <property type="molecule type" value="Genomic_DNA"/>
</dbReference>
<protein>
    <submittedName>
        <fullName evidence="1">Uncharacterized protein</fullName>
    </submittedName>
</protein>
<reference evidence="1" key="1">
    <citation type="submission" date="2020-04" db="EMBL/GenBank/DDBJ databases">
        <authorList>
            <person name="Chiriac C."/>
            <person name="Salcher M."/>
            <person name="Ghai R."/>
            <person name="Kavagutti S V."/>
        </authorList>
    </citation>
    <scope>NUCLEOTIDE SEQUENCE</scope>
</reference>
<gene>
    <name evidence="1" type="ORF">UFOVP119_5</name>
</gene>
<evidence type="ECO:0000313" key="1">
    <source>
        <dbReference type="EMBL" id="CAB4130381.1"/>
    </source>
</evidence>
<sequence>MMTEAERIEARRQSQARYYAKNRERLCAAGIIAKRKFRANQKAARFASFNRWLQGKEIRV</sequence>
<proteinExistence type="predicted"/>
<accession>A0A6J5L7H8</accession>
<organism evidence="1">
    <name type="scientific">uncultured Caudovirales phage</name>
    <dbReference type="NCBI Taxonomy" id="2100421"/>
    <lineage>
        <taxon>Viruses</taxon>
        <taxon>Duplodnaviria</taxon>
        <taxon>Heunggongvirae</taxon>
        <taxon>Uroviricota</taxon>
        <taxon>Caudoviricetes</taxon>
        <taxon>Peduoviridae</taxon>
        <taxon>Maltschvirus</taxon>
        <taxon>Maltschvirus maltsch</taxon>
    </lineage>
</organism>
<name>A0A6J5L7H8_9CAUD</name>